<dbReference type="Proteomes" id="UP000198660">
    <property type="component" value="Unassembled WGS sequence"/>
</dbReference>
<organism evidence="11 12">
    <name type="scientific">Marininema halotolerans</name>
    <dbReference type="NCBI Taxonomy" id="1155944"/>
    <lineage>
        <taxon>Bacteria</taxon>
        <taxon>Bacillati</taxon>
        <taxon>Bacillota</taxon>
        <taxon>Bacilli</taxon>
        <taxon>Bacillales</taxon>
        <taxon>Thermoactinomycetaceae</taxon>
        <taxon>Marininema</taxon>
    </lineage>
</organism>
<evidence type="ECO:0000256" key="9">
    <source>
        <dbReference type="SAM" id="SignalP"/>
    </source>
</evidence>
<feature type="signal peptide" evidence="9">
    <location>
        <begin position="1"/>
        <end position="26"/>
    </location>
</feature>
<evidence type="ECO:0000313" key="11">
    <source>
        <dbReference type="EMBL" id="SFS70290.1"/>
    </source>
</evidence>
<dbReference type="PANTHER" id="PTHR34043:SF3">
    <property type="entry name" value="ALPHA_BETA-HYDROLASES SUPERFAMILY PROTEIN"/>
    <property type="match status" value="1"/>
</dbReference>
<name>A0A1I6S0B4_9BACL</name>
<feature type="domain" description="Lipase-like C-terminal" evidence="10">
    <location>
        <begin position="71"/>
        <end position="445"/>
    </location>
</feature>
<protein>
    <recommendedName>
        <fullName evidence="3">triacylglycerol lipase</fullName>
        <ecNumber evidence="3">3.1.1.3</ecNumber>
    </recommendedName>
</protein>
<dbReference type="InterPro" id="IPR029058">
    <property type="entry name" value="AB_hydrolase_fold"/>
</dbReference>
<dbReference type="GO" id="GO:0005576">
    <property type="term" value="C:extracellular region"/>
    <property type="evidence" value="ECO:0007669"/>
    <property type="project" value="UniProtKB-SubCell"/>
</dbReference>
<accession>A0A1I6S0B4</accession>
<keyword evidence="4" id="KW-0964">Secreted</keyword>
<dbReference type="GO" id="GO:0016042">
    <property type="term" value="P:lipid catabolic process"/>
    <property type="evidence" value="ECO:0007669"/>
    <property type="project" value="UniProtKB-KW"/>
</dbReference>
<dbReference type="GO" id="GO:0004806">
    <property type="term" value="F:triacylglycerol lipase activity"/>
    <property type="evidence" value="ECO:0007669"/>
    <property type="project" value="UniProtKB-EC"/>
</dbReference>
<evidence type="ECO:0000256" key="4">
    <source>
        <dbReference type="ARBA" id="ARBA00022525"/>
    </source>
</evidence>
<dbReference type="SUPFAM" id="SSF53474">
    <property type="entry name" value="alpha/beta-Hydrolases"/>
    <property type="match status" value="1"/>
</dbReference>
<sequence length="461" mass="50830">MILKRFLFTGLASLVVAACSVAPAYAADSTLAAKMPPQGVEKAEKMKKLEKLERKIKASVDVNPLAGGKKNDEPIILVHGLGGFDEIYGLNYWGGLTDIEKDLRNKGYRVYTADVGTFSSNWDRAVELFAQIKGGRADYGTAHSEKYGHARYGRSYSGLYPEWGEINAKTGKVNKVHLIGHSMGGQTIRTLIQLLEEGDKGVSAYKGNESAYTKDGSLSPLFNGQRKSWVSSAFTISTPHDGSSLTSQVDTVTGSHAQQLIGAFAAAAGNKELLDYDFKLDQWGLKREPGESFKSYMKRVCESSIWKRSKDTSEWDLNPLGARELNRWVKAQPDVYYFSVGTEQTRKSLFTGHEVPELLMNPAMYASAVYMGKHKEVTDGIVVDSKWFKNDGLSNTNSMDGPTLGSTDGIVSFHGNPQIGKWNFLGDMNSYDHLDIVGLGVRDMRPWYRDVASLLSSLDVK</sequence>
<gene>
    <name evidence="11" type="ORF">SAMN05444972_10660</name>
</gene>
<evidence type="ECO:0000256" key="7">
    <source>
        <dbReference type="ARBA" id="ARBA00022963"/>
    </source>
</evidence>
<dbReference type="PANTHER" id="PTHR34043">
    <property type="entry name" value="ALPHA/BETA-HYDROLASES SUPERFAMILY PROTEIN"/>
    <property type="match status" value="1"/>
</dbReference>
<evidence type="ECO:0000256" key="8">
    <source>
        <dbReference type="ARBA" id="ARBA00023098"/>
    </source>
</evidence>
<keyword evidence="5 9" id="KW-0732">Signal</keyword>
<dbReference type="AlphaFoldDB" id="A0A1I6S0B4"/>
<dbReference type="OrthoDB" id="2004167at2"/>
<dbReference type="Pfam" id="PF24708">
    <property type="entry name" value="Lip_C"/>
    <property type="match status" value="1"/>
</dbReference>
<keyword evidence="6" id="KW-0378">Hydrolase</keyword>
<evidence type="ECO:0000256" key="5">
    <source>
        <dbReference type="ARBA" id="ARBA00022729"/>
    </source>
</evidence>
<dbReference type="InterPro" id="IPR056304">
    <property type="entry name" value="Lip-like_C"/>
</dbReference>
<evidence type="ECO:0000313" key="12">
    <source>
        <dbReference type="Proteomes" id="UP000198660"/>
    </source>
</evidence>
<keyword evidence="8" id="KW-0443">Lipid metabolism</keyword>
<dbReference type="EC" id="3.1.1.3" evidence="3"/>
<evidence type="ECO:0000256" key="6">
    <source>
        <dbReference type="ARBA" id="ARBA00022801"/>
    </source>
</evidence>
<keyword evidence="12" id="KW-1185">Reference proteome</keyword>
<feature type="chain" id="PRO_5009303970" description="triacylglycerol lipase" evidence="9">
    <location>
        <begin position="27"/>
        <end position="461"/>
    </location>
</feature>
<dbReference type="Gene3D" id="3.40.50.1820">
    <property type="entry name" value="alpha/beta hydrolase"/>
    <property type="match status" value="1"/>
</dbReference>
<dbReference type="PROSITE" id="PS51257">
    <property type="entry name" value="PROKAR_LIPOPROTEIN"/>
    <property type="match status" value="1"/>
</dbReference>
<proteinExistence type="predicted"/>
<evidence type="ECO:0000256" key="1">
    <source>
        <dbReference type="ARBA" id="ARBA00001024"/>
    </source>
</evidence>
<dbReference type="RefSeq" id="WP_091836826.1">
    <property type="nucleotide sequence ID" value="NZ_FPAA01000006.1"/>
</dbReference>
<comment type="subcellular location">
    <subcellularLocation>
        <location evidence="2">Secreted</location>
    </subcellularLocation>
</comment>
<dbReference type="EMBL" id="FPAA01000006">
    <property type="protein sequence ID" value="SFS70290.1"/>
    <property type="molecule type" value="Genomic_DNA"/>
</dbReference>
<comment type="catalytic activity">
    <reaction evidence="1">
        <text>a triacylglycerol + H2O = a diacylglycerol + a fatty acid + H(+)</text>
        <dbReference type="Rhea" id="RHEA:12044"/>
        <dbReference type="ChEBI" id="CHEBI:15377"/>
        <dbReference type="ChEBI" id="CHEBI:15378"/>
        <dbReference type="ChEBI" id="CHEBI:17855"/>
        <dbReference type="ChEBI" id="CHEBI:18035"/>
        <dbReference type="ChEBI" id="CHEBI:28868"/>
        <dbReference type="EC" id="3.1.1.3"/>
    </reaction>
</comment>
<keyword evidence="7" id="KW-0442">Lipid degradation</keyword>
<evidence type="ECO:0000259" key="10">
    <source>
        <dbReference type="Pfam" id="PF24708"/>
    </source>
</evidence>
<evidence type="ECO:0000256" key="2">
    <source>
        <dbReference type="ARBA" id="ARBA00004613"/>
    </source>
</evidence>
<evidence type="ECO:0000256" key="3">
    <source>
        <dbReference type="ARBA" id="ARBA00013279"/>
    </source>
</evidence>
<reference evidence="12" key="1">
    <citation type="submission" date="2016-10" db="EMBL/GenBank/DDBJ databases">
        <authorList>
            <person name="Varghese N."/>
            <person name="Submissions S."/>
        </authorList>
    </citation>
    <scope>NUCLEOTIDE SEQUENCE [LARGE SCALE GENOMIC DNA]</scope>
    <source>
        <strain evidence="12">DSM 45789</strain>
    </source>
</reference>